<evidence type="ECO:0000259" key="1">
    <source>
        <dbReference type="SMART" id="SM00960"/>
    </source>
</evidence>
<comment type="caution">
    <text evidence="2">The sequence shown here is derived from an EMBL/GenBank/DDBJ whole genome shotgun (WGS) entry which is preliminary data.</text>
</comment>
<dbReference type="RefSeq" id="WP_166653942.1">
    <property type="nucleotide sequence ID" value="NZ_SNZH01000003.1"/>
</dbReference>
<proteinExistence type="predicted"/>
<feature type="domain" description="Roadblock/LAMTOR2" evidence="1">
    <location>
        <begin position="30"/>
        <end position="123"/>
    </location>
</feature>
<evidence type="ECO:0000313" key="3">
    <source>
        <dbReference type="Proteomes" id="UP000295293"/>
    </source>
</evidence>
<protein>
    <submittedName>
        <fullName evidence="2">Putative regulator of Ras-like GTPase activity (Roadblock/LC7/MglB family)</fullName>
    </submittedName>
</protein>
<keyword evidence="3" id="KW-1185">Reference proteome</keyword>
<sequence>MPGIDTTGGCAVGNVAAVSAPQAEALHPYAGYLQAFFATSPAMELVSLCYVDGRPLATVGEAPPNHAERVAAMASSFLALSETFAKEASHGRCSYATITSAQGLLVAVRVPSPKQLHVLCAAASRSDNLAMILRRTLDCADSLATVLP</sequence>
<name>A0A4R6Z547_9GAMM</name>
<dbReference type="AlphaFoldDB" id="A0A4R6Z547"/>
<evidence type="ECO:0000313" key="2">
    <source>
        <dbReference type="EMBL" id="TDR46810.1"/>
    </source>
</evidence>
<organism evidence="2 3">
    <name type="scientific">Tahibacter aquaticus</name>
    <dbReference type="NCBI Taxonomy" id="520092"/>
    <lineage>
        <taxon>Bacteria</taxon>
        <taxon>Pseudomonadati</taxon>
        <taxon>Pseudomonadota</taxon>
        <taxon>Gammaproteobacteria</taxon>
        <taxon>Lysobacterales</taxon>
        <taxon>Rhodanobacteraceae</taxon>
        <taxon>Tahibacter</taxon>
    </lineage>
</organism>
<dbReference type="SUPFAM" id="SSF103196">
    <property type="entry name" value="Roadblock/LC7 domain"/>
    <property type="match status" value="1"/>
</dbReference>
<gene>
    <name evidence="2" type="ORF">DFR29_103346</name>
</gene>
<reference evidence="2 3" key="1">
    <citation type="submission" date="2019-03" db="EMBL/GenBank/DDBJ databases">
        <title>Genomic Encyclopedia of Type Strains, Phase IV (KMG-IV): sequencing the most valuable type-strain genomes for metagenomic binning, comparative biology and taxonomic classification.</title>
        <authorList>
            <person name="Goeker M."/>
        </authorList>
    </citation>
    <scope>NUCLEOTIDE SEQUENCE [LARGE SCALE GENOMIC DNA]</scope>
    <source>
        <strain evidence="2 3">DSM 21667</strain>
    </source>
</reference>
<dbReference type="Pfam" id="PF03259">
    <property type="entry name" value="Robl_LC7"/>
    <property type="match status" value="1"/>
</dbReference>
<dbReference type="Gene3D" id="3.30.450.30">
    <property type="entry name" value="Dynein light chain 2a, cytoplasmic"/>
    <property type="match status" value="1"/>
</dbReference>
<dbReference type="SMART" id="SM00960">
    <property type="entry name" value="Robl_LC7"/>
    <property type="match status" value="1"/>
</dbReference>
<dbReference type="EMBL" id="SNZH01000003">
    <property type="protein sequence ID" value="TDR46810.1"/>
    <property type="molecule type" value="Genomic_DNA"/>
</dbReference>
<dbReference type="Proteomes" id="UP000295293">
    <property type="component" value="Unassembled WGS sequence"/>
</dbReference>
<accession>A0A4R6Z547</accession>
<dbReference type="InterPro" id="IPR004942">
    <property type="entry name" value="Roadblock/LAMTOR2_dom"/>
</dbReference>